<evidence type="ECO:0000313" key="1">
    <source>
        <dbReference type="EMBL" id="MFC6769382.1"/>
    </source>
</evidence>
<accession>A0ABD5SWM0</accession>
<organism evidence="1 2">
    <name type="scientific">Natrinema soli</name>
    <dbReference type="NCBI Taxonomy" id="1930624"/>
    <lineage>
        <taxon>Archaea</taxon>
        <taxon>Methanobacteriati</taxon>
        <taxon>Methanobacteriota</taxon>
        <taxon>Stenosarchaea group</taxon>
        <taxon>Halobacteria</taxon>
        <taxon>Halobacteriales</taxon>
        <taxon>Natrialbaceae</taxon>
        <taxon>Natrinema</taxon>
    </lineage>
</organism>
<keyword evidence="2" id="KW-1185">Reference proteome</keyword>
<reference evidence="1 2" key="1">
    <citation type="journal article" date="2019" name="Int. J. Syst. Evol. Microbiol.">
        <title>The Global Catalogue of Microorganisms (GCM) 10K type strain sequencing project: providing services to taxonomists for standard genome sequencing and annotation.</title>
        <authorList>
            <consortium name="The Broad Institute Genomics Platform"/>
            <consortium name="The Broad Institute Genome Sequencing Center for Infectious Disease"/>
            <person name="Wu L."/>
            <person name="Ma J."/>
        </authorList>
    </citation>
    <scope>NUCLEOTIDE SEQUENCE [LARGE SCALE GENOMIC DNA]</scope>
    <source>
        <strain evidence="1 2">LMG 29247</strain>
    </source>
</reference>
<dbReference type="EMBL" id="JBHSWV010000738">
    <property type="protein sequence ID" value="MFC6769382.1"/>
    <property type="molecule type" value="Genomic_DNA"/>
</dbReference>
<sequence>MLRPPQHAARRCPSCTATLSNVQGVVTCSDCQWVDIDRGQHNFRERTSQ</sequence>
<dbReference type="Proteomes" id="UP001596383">
    <property type="component" value="Unassembled WGS sequence"/>
</dbReference>
<gene>
    <name evidence="1" type="ORF">ACFQE6_31435</name>
</gene>
<dbReference type="AlphaFoldDB" id="A0ABD5SWM0"/>
<comment type="caution">
    <text evidence="1">The sequence shown here is derived from an EMBL/GenBank/DDBJ whole genome shotgun (WGS) entry which is preliminary data.</text>
</comment>
<name>A0ABD5SWM0_9EURY</name>
<dbReference type="RefSeq" id="WP_273742035.1">
    <property type="nucleotide sequence ID" value="NZ_JAQIVI010000738.1"/>
</dbReference>
<protein>
    <recommendedName>
        <fullName evidence="3">Transcription factor zinc-finger domain-containing protein</fullName>
    </recommendedName>
</protein>
<evidence type="ECO:0008006" key="3">
    <source>
        <dbReference type="Google" id="ProtNLM"/>
    </source>
</evidence>
<proteinExistence type="predicted"/>
<evidence type="ECO:0000313" key="2">
    <source>
        <dbReference type="Proteomes" id="UP001596383"/>
    </source>
</evidence>